<evidence type="ECO:0000256" key="4">
    <source>
        <dbReference type="ARBA" id="ARBA00023002"/>
    </source>
</evidence>
<accession>A0A0D2B115</accession>
<dbReference type="InterPro" id="IPR036188">
    <property type="entry name" value="FAD/NAD-bd_sf"/>
</dbReference>
<dbReference type="EMBL" id="KN847041">
    <property type="protein sequence ID" value="KIW31302.1"/>
    <property type="molecule type" value="Genomic_DNA"/>
</dbReference>
<evidence type="ECO:0000313" key="8">
    <source>
        <dbReference type="EMBL" id="KIW31302.1"/>
    </source>
</evidence>
<dbReference type="SUPFAM" id="SSF51905">
    <property type="entry name" value="FAD/NAD(P)-binding domain"/>
    <property type="match status" value="1"/>
</dbReference>
<dbReference type="STRING" id="569365.A0A0D2B115"/>
<dbReference type="PANTHER" id="PTHR13789">
    <property type="entry name" value="MONOOXYGENASE"/>
    <property type="match status" value="1"/>
</dbReference>
<organism evidence="8 9">
    <name type="scientific">Cladophialophora immunda</name>
    <dbReference type="NCBI Taxonomy" id="569365"/>
    <lineage>
        <taxon>Eukaryota</taxon>
        <taxon>Fungi</taxon>
        <taxon>Dikarya</taxon>
        <taxon>Ascomycota</taxon>
        <taxon>Pezizomycotina</taxon>
        <taxon>Eurotiomycetes</taxon>
        <taxon>Chaetothyriomycetidae</taxon>
        <taxon>Chaetothyriales</taxon>
        <taxon>Herpotrichiellaceae</taxon>
        <taxon>Cladophialophora</taxon>
    </lineage>
</organism>
<keyword evidence="5" id="KW-0503">Monooxygenase</keyword>
<evidence type="ECO:0000259" key="7">
    <source>
        <dbReference type="Pfam" id="PF01494"/>
    </source>
</evidence>
<evidence type="ECO:0000256" key="2">
    <source>
        <dbReference type="ARBA" id="ARBA00022630"/>
    </source>
</evidence>
<dbReference type="Proteomes" id="UP000054466">
    <property type="component" value="Unassembled WGS sequence"/>
</dbReference>
<dbReference type="GO" id="GO:0071949">
    <property type="term" value="F:FAD binding"/>
    <property type="evidence" value="ECO:0007669"/>
    <property type="project" value="InterPro"/>
</dbReference>
<dbReference type="AlphaFoldDB" id="A0A0D2B115"/>
<evidence type="ECO:0000256" key="3">
    <source>
        <dbReference type="ARBA" id="ARBA00022827"/>
    </source>
</evidence>
<dbReference type="Gene3D" id="3.50.50.60">
    <property type="entry name" value="FAD/NAD(P)-binding domain"/>
    <property type="match status" value="1"/>
</dbReference>
<keyword evidence="4" id="KW-0560">Oxidoreductase</keyword>
<keyword evidence="2" id="KW-0285">Flavoprotein</keyword>
<sequence length="449" mass="49674">MSPHAVDAQVVDVIIVGAGIAGLAAALAIHGAGHRVTIVEGASVLREIGAGVLISSNATRELLRWGLEEDLRDVIVQSRVSRVLRWDDGKVLSEVHMDPSLALKKYAAPVWMLHRADLHTAMLKKVQSLGIEIRLGSRVVDADVVKASVTLASGEVLDSDFIVGADGVRSRMRDIISQKPVPALPTGDYAFQFALEIEQYKDDPVIAPLVEGHAATAWWGPGRHVIGTLLRGEKLFNCVAVFPDDGSLGDEHKQLGADVDELRRNFSDWCPAVRTILFHANPGSIVKWKLQDLDPLDSWHRGHAVLIGDACHPMLPYLAQGASQAIEDGAVLAECLAHLPLDRVGPAFQDLRVSRATQIQQNARKQKIENHYPDGPEQRARDERLKDPTQVRAWQWEPVAGRTTKSWSDGLFGYDSKVECEEYFREHDAGRLFEDFRCWHSSIGREYKT</sequence>
<dbReference type="PANTHER" id="PTHR13789:SF147">
    <property type="entry name" value="PUTATIVE (AFU_ORTHOLOGUE AFUA_2G01950)-RELATED"/>
    <property type="match status" value="1"/>
</dbReference>
<keyword evidence="9" id="KW-1185">Reference proteome</keyword>
<comment type="similarity">
    <text evidence="1">Belongs to the paxM FAD-dependent monooxygenase family.</text>
</comment>
<dbReference type="SUPFAM" id="SSF54373">
    <property type="entry name" value="FAD-linked reductases, C-terminal domain"/>
    <property type="match status" value="1"/>
</dbReference>
<dbReference type="RefSeq" id="XP_016251518.1">
    <property type="nucleotide sequence ID" value="XM_016389616.1"/>
</dbReference>
<evidence type="ECO:0000256" key="6">
    <source>
        <dbReference type="SAM" id="MobiDB-lite"/>
    </source>
</evidence>
<evidence type="ECO:0000313" key="9">
    <source>
        <dbReference type="Proteomes" id="UP000054466"/>
    </source>
</evidence>
<reference evidence="8 9" key="1">
    <citation type="submission" date="2015-01" db="EMBL/GenBank/DDBJ databases">
        <title>The Genome Sequence of Cladophialophora immunda CBS83496.</title>
        <authorList>
            <consortium name="The Broad Institute Genomics Platform"/>
            <person name="Cuomo C."/>
            <person name="de Hoog S."/>
            <person name="Gorbushina A."/>
            <person name="Stielow B."/>
            <person name="Teixiera M."/>
            <person name="Abouelleil A."/>
            <person name="Chapman S.B."/>
            <person name="Priest M."/>
            <person name="Young S.K."/>
            <person name="Wortman J."/>
            <person name="Nusbaum C."/>
            <person name="Birren B."/>
        </authorList>
    </citation>
    <scope>NUCLEOTIDE SEQUENCE [LARGE SCALE GENOMIC DNA]</scope>
    <source>
        <strain evidence="8 9">CBS 83496</strain>
    </source>
</reference>
<feature type="domain" description="FAD-binding" evidence="7">
    <location>
        <begin position="11"/>
        <end position="339"/>
    </location>
</feature>
<dbReference type="VEuPathDB" id="FungiDB:PV07_02960"/>
<dbReference type="GO" id="GO:0004497">
    <property type="term" value="F:monooxygenase activity"/>
    <property type="evidence" value="ECO:0007669"/>
    <property type="project" value="UniProtKB-KW"/>
</dbReference>
<evidence type="ECO:0000256" key="5">
    <source>
        <dbReference type="ARBA" id="ARBA00023033"/>
    </source>
</evidence>
<dbReference type="InterPro" id="IPR050493">
    <property type="entry name" value="FAD-dep_Monooxygenase_BioMet"/>
</dbReference>
<proteinExistence type="inferred from homology"/>
<dbReference type="OrthoDB" id="16820at2759"/>
<dbReference type="InterPro" id="IPR002938">
    <property type="entry name" value="FAD-bd"/>
</dbReference>
<dbReference type="Pfam" id="PF01494">
    <property type="entry name" value="FAD_binding_3"/>
    <property type="match status" value="1"/>
</dbReference>
<name>A0A0D2B115_9EURO</name>
<gene>
    <name evidence="8" type="ORF">PV07_02960</name>
</gene>
<dbReference type="HOGENOM" id="CLU_009665_19_3_1"/>
<keyword evidence="3" id="KW-0274">FAD</keyword>
<dbReference type="GeneID" id="27342154"/>
<feature type="compositionally biased region" description="Basic and acidic residues" evidence="6">
    <location>
        <begin position="366"/>
        <end position="387"/>
    </location>
</feature>
<dbReference type="PRINTS" id="PR00420">
    <property type="entry name" value="RNGMNOXGNASE"/>
</dbReference>
<evidence type="ECO:0000256" key="1">
    <source>
        <dbReference type="ARBA" id="ARBA00007992"/>
    </source>
</evidence>
<protein>
    <recommendedName>
        <fullName evidence="7">FAD-binding domain-containing protein</fullName>
    </recommendedName>
</protein>
<feature type="region of interest" description="Disordered" evidence="6">
    <location>
        <begin position="360"/>
        <end position="387"/>
    </location>
</feature>